<dbReference type="InterPro" id="IPR029058">
    <property type="entry name" value="AB_hydrolase_fold"/>
</dbReference>
<dbReference type="Proteomes" id="UP001175000">
    <property type="component" value="Unassembled WGS sequence"/>
</dbReference>
<dbReference type="InterPro" id="IPR001031">
    <property type="entry name" value="Thioesterase"/>
</dbReference>
<protein>
    <submittedName>
        <fullName evidence="2">Alpha/Beta hydrolase protein</fullName>
    </submittedName>
</protein>
<name>A0AA39X293_9PEZI</name>
<evidence type="ECO:0000259" key="1">
    <source>
        <dbReference type="Pfam" id="PF00975"/>
    </source>
</evidence>
<dbReference type="Gene3D" id="3.40.50.1820">
    <property type="entry name" value="alpha/beta hydrolase"/>
    <property type="match status" value="1"/>
</dbReference>
<dbReference type="InterPro" id="IPR042099">
    <property type="entry name" value="ANL_N_sf"/>
</dbReference>
<dbReference type="AlphaFoldDB" id="A0AA39X293"/>
<proteinExistence type="predicted"/>
<dbReference type="SUPFAM" id="SSF53474">
    <property type="entry name" value="alpha/beta-Hydrolases"/>
    <property type="match status" value="1"/>
</dbReference>
<keyword evidence="2" id="KW-0378">Hydrolase</keyword>
<reference evidence="2" key="1">
    <citation type="submission" date="2023-06" db="EMBL/GenBank/DDBJ databases">
        <title>Genome-scale phylogeny and comparative genomics of the fungal order Sordariales.</title>
        <authorList>
            <consortium name="Lawrence Berkeley National Laboratory"/>
            <person name="Hensen N."/>
            <person name="Bonometti L."/>
            <person name="Westerberg I."/>
            <person name="Brannstrom I.O."/>
            <person name="Guillou S."/>
            <person name="Cros-Aarteil S."/>
            <person name="Calhoun S."/>
            <person name="Haridas S."/>
            <person name="Kuo A."/>
            <person name="Mondo S."/>
            <person name="Pangilinan J."/>
            <person name="Riley R."/>
            <person name="Labutti K."/>
            <person name="Andreopoulos B."/>
            <person name="Lipzen A."/>
            <person name="Chen C."/>
            <person name="Yanf M."/>
            <person name="Daum C."/>
            <person name="Ng V."/>
            <person name="Clum A."/>
            <person name="Steindorff A."/>
            <person name="Ohm R."/>
            <person name="Martin F."/>
            <person name="Silar P."/>
            <person name="Natvig D."/>
            <person name="Lalanne C."/>
            <person name="Gautier V."/>
            <person name="Ament-Velasquez S.L."/>
            <person name="Kruys A."/>
            <person name="Hutchinson M.I."/>
            <person name="Powell A.J."/>
            <person name="Barry K."/>
            <person name="Miller A.N."/>
            <person name="Grigoriev I.V."/>
            <person name="Debuchy R."/>
            <person name="Gladieux P."/>
            <person name="Thoren M.H."/>
            <person name="Johannesson H."/>
        </authorList>
    </citation>
    <scope>NUCLEOTIDE SEQUENCE</scope>
    <source>
        <strain evidence="2">CBS 606.72</strain>
    </source>
</reference>
<evidence type="ECO:0000313" key="3">
    <source>
        <dbReference type="Proteomes" id="UP001175000"/>
    </source>
</evidence>
<gene>
    <name evidence="2" type="ORF">B0T14DRAFT_492341</name>
</gene>
<dbReference type="SUPFAM" id="SSF56801">
    <property type="entry name" value="Acetyl-CoA synthetase-like"/>
    <property type="match status" value="1"/>
</dbReference>
<dbReference type="EMBL" id="JAULSU010000002">
    <property type="protein sequence ID" value="KAK0625923.1"/>
    <property type="molecule type" value="Genomic_DNA"/>
</dbReference>
<evidence type="ECO:0000313" key="2">
    <source>
        <dbReference type="EMBL" id="KAK0625923.1"/>
    </source>
</evidence>
<keyword evidence="3" id="KW-1185">Reference proteome</keyword>
<dbReference type="Pfam" id="PF00975">
    <property type="entry name" value="Thioesterase"/>
    <property type="match status" value="1"/>
</dbReference>
<accession>A0AA39X293</accession>
<organism evidence="2 3">
    <name type="scientific">Immersiella caudata</name>
    <dbReference type="NCBI Taxonomy" id="314043"/>
    <lineage>
        <taxon>Eukaryota</taxon>
        <taxon>Fungi</taxon>
        <taxon>Dikarya</taxon>
        <taxon>Ascomycota</taxon>
        <taxon>Pezizomycotina</taxon>
        <taxon>Sordariomycetes</taxon>
        <taxon>Sordariomycetidae</taxon>
        <taxon>Sordariales</taxon>
        <taxon>Lasiosphaeriaceae</taxon>
        <taxon>Immersiella</taxon>
    </lineage>
</organism>
<sequence>MLPSSSRLGLQVHGPQHFTRSEVTEFASSAFTRAYTSTVSDYVLQGNITGLFGISGLTEKLYSLQSSDPDYPIKETVKPDFGGLVTGSISQLFPSIDSETIQNLPIKNIEFAYSEEVDAFFNPAGLSLNTVITFTGPLQPINDLLRPIYSGRNDMAPTELKVSATLSAERDWSLPINVADFVIRGSVDQFLSLGEVINFRKVGVEVSAIEAQDIASENERWEMGYGLFGELDIRNISGAALPLSVRYYMRKFAPSRFRLHIVPKNGLPRPGKQQDILEGSDSPICITREESISSFDGPHTFRLHTVEDLAAQTKGHLDDEFDKMTVATSDDDLDDKPAFLTLILVFLDLLSRHQISRSFAPNFFLARLVSALKGAEASLQGGDWDLSTLNFLASGGEANDVATCVAATELFQRYGAPEHVITPGFGMTETCAGAIYNLECPQATLDVSGHHHLTGRAKDVININNIKVETADVQMAVEQALGALVTRVVVFPAQTADMVMEQVVVAYIPRNRDPEADMVAIEDLAVTESNYDPVVTLVPPRTPHPDNATNKTPLWLVHPGVGEVLIFLNLAHHLAALEPHARSVYAVRARGFELNQTRVSSISETASAYIAAIRSRQPQGPYALAGCSYGTMLTFEVAKVLQETSSVLFLGNFNLPPHIKHCMRQLNWNMVFISNSVAELGLTRAALARWADVANGLQNMAVDYEPRGKLRWGMDVFHAVPLRTAAASREEWLEVHLKRWEDFVEPEEPHADGGVRFHAVGGEHYTMVGPEFVEGFAGTLVKALAERDDEYNQRKKV</sequence>
<dbReference type="Gene3D" id="3.40.50.12780">
    <property type="entry name" value="N-terminal domain of ligase-like"/>
    <property type="match status" value="1"/>
</dbReference>
<comment type="caution">
    <text evidence="2">The sequence shown here is derived from an EMBL/GenBank/DDBJ whole genome shotgun (WGS) entry which is preliminary data.</text>
</comment>
<feature type="domain" description="Thioesterase" evidence="1">
    <location>
        <begin position="553"/>
        <end position="778"/>
    </location>
</feature>
<dbReference type="GO" id="GO:0016787">
    <property type="term" value="F:hydrolase activity"/>
    <property type="evidence" value="ECO:0007669"/>
    <property type="project" value="UniProtKB-KW"/>
</dbReference>